<dbReference type="Pfam" id="PF00005">
    <property type="entry name" value="ABC_tran"/>
    <property type="match status" value="1"/>
</dbReference>
<keyword evidence="7" id="KW-0067">ATP-binding</keyword>
<name>A0ABM8DRU3_9BACT</name>
<evidence type="ECO:0000256" key="4">
    <source>
        <dbReference type="ARBA" id="ARBA00022475"/>
    </source>
</evidence>
<evidence type="ECO:0000256" key="7">
    <source>
        <dbReference type="ARBA" id="ARBA00022840"/>
    </source>
</evidence>
<dbReference type="PROSITE" id="PS50893">
    <property type="entry name" value="ABC_TRANSPORTER_2"/>
    <property type="match status" value="1"/>
</dbReference>
<evidence type="ECO:0000256" key="9">
    <source>
        <dbReference type="ARBA" id="ARBA00023136"/>
    </source>
</evidence>
<keyword evidence="9" id="KW-0472">Membrane</keyword>
<keyword evidence="8" id="KW-1278">Translocase</keyword>
<evidence type="ECO:0000313" key="12">
    <source>
        <dbReference type="Proteomes" id="UP001242010"/>
    </source>
</evidence>
<evidence type="ECO:0000256" key="5">
    <source>
        <dbReference type="ARBA" id="ARBA00022519"/>
    </source>
</evidence>
<dbReference type="PROSITE" id="PS00211">
    <property type="entry name" value="ABC_TRANSPORTER_1"/>
    <property type="match status" value="1"/>
</dbReference>
<keyword evidence="3" id="KW-0813">Transport</keyword>
<dbReference type="InterPro" id="IPR027417">
    <property type="entry name" value="P-loop_NTPase"/>
</dbReference>
<evidence type="ECO:0000256" key="6">
    <source>
        <dbReference type="ARBA" id="ARBA00022741"/>
    </source>
</evidence>
<evidence type="ECO:0000259" key="10">
    <source>
        <dbReference type="PROSITE" id="PS50893"/>
    </source>
</evidence>
<evidence type="ECO:0000256" key="8">
    <source>
        <dbReference type="ARBA" id="ARBA00022967"/>
    </source>
</evidence>
<dbReference type="PANTHER" id="PTHR43297">
    <property type="entry name" value="OLIGOPEPTIDE TRANSPORT ATP-BINDING PROTEIN APPD"/>
    <property type="match status" value="1"/>
</dbReference>
<organism evidence="11 12">
    <name type="scientific">Geothrix oryzae</name>
    <dbReference type="NCBI Taxonomy" id="2927975"/>
    <lineage>
        <taxon>Bacteria</taxon>
        <taxon>Pseudomonadati</taxon>
        <taxon>Acidobacteriota</taxon>
        <taxon>Holophagae</taxon>
        <taxon>Holophagales</taxon>
        <taxon>Holophagaceae</taxon>
        <taxon>Geothrix</taxon>
    </lineage>
</organism>
<dbReference type="Gene3D" id="3.40.50.300">
    <property type="entry name" value="P-loop containing nucleotide triphosphate hydrolases"/>
    <property type="match status" value="1"/>
</dbReference>
<dbReference type="NCBIfam" id="TIGR01727">
    <property type="entry name" value="oligo_HPY"/>
    <property type="match status" value="1"/>
</dbReference>
<dbReference type="EMBL" id="AP027079">
    <property type="protein sequence ID" value="BDU69681.1"/>
    <property type="molecule type" value="Genomic_DNA"/>
</dbReference>
<dbReference type="InterPro" id="IPR017871">
    <property type="entry name" value="ABC_transporter-like_CS"/>
</dbReference>
<gene>
    <name evidence="11" type="ORF">GETHOR_17820</name>
</gene>
<keyword evidence="5" id="KW-0997">Cell inner membrane</keyword>
<keyword evidence="12" id="KW-1185">Reference proteome</keyword>
<evidence type="ECO:0000313" key="11">
    <source>
        <dbReference type="EMBL" id="BDU69681.1"/>
    </source>
</evidence>
<comment type="similarity">
    <text evidence="2">Belongs to the ABC transporter superfamily.</text>
</comment>
<feature type="domain" description="ABC transporter" evidence="10">
    <location>
        <begin position="3"/>
        <end position="249"/>
    </location>
</feature>
<dbReference type="InterPro" id="IPR003439">
    <property type="entry name" value="ABC_transporter-like_ATP-bd"/>
</dbReference>
<dbReference type="SMART" id="SM00382">
    <property type="entry name" value="AAA"/>
    <property type="match status" value="1"/>
</dbReference>
<comment type="subcellular location">
    <subcellularLocation>
        <location evidence="1">Cell inner membrane</location>
        <topology evidence="1">Peripheral membrane protein</topology>
    </subcellularLocation>
</comment>
<evidence type="ECO:0000256" key="2">
    <source>
        <dbReference type="ARBA" id="ARBA00005417"/>
    </source>
</evidence>
<dbReference type="InterPro" id="IPR013563">
    <property type="entry name" value="Oligopep_ABC_C"/>
</dbReference>
<dbReference type="Proteomes" id="UP001242010">
    <property type="component" value="Chromosome"/>
</dbReference>
<dbReference type="CDD" id="cd03257">
    <property type="entry name" value="ABC_NikE_OppD_transporters"/>
    <property type="match status" value="1"/>
</dbReference>
<dbReference type="InterPro" id="IPR003593">
    <property type="entry name" value="AAA+_ATPase"/>
</dbReference>
<accession>A0ABM8DRU3</accession>
<keyword evidence="4" id="KW-1003">Cell membrane</keyword>
<keyword evidence="6" id="KW-0547">Nucleotide-binding</keyword>
<proteinExistence type="inferred from homology"/>
<evidence type="ECO:0000256" key="3">
    <source>
        <dbReference type="ARBA" id="ARBA00022448"/>
    </source>
</evidence>
<dbReference type="RefSeq" id="WP_286353404.1">
    <property type="nucleotide sequence ID" value="NZ_AP027079.1"/>
</dbReference>
<dbReference type="Pfam" id="PF08352">
    <property type="entry name" value="oligo_HPY"/>
    <property type="match status" value="1"/>
</dbReference>
<evidence type="ECO:0000256" key="1">
    <source>
        <dbReference type="ARBA" id="ARBA00004417"/>
    </source>
</evidence>
<protein>
    <recommendedName>
        <fullName evidence="10">ABC transporter domain-containing protein</fullName>
    </recommendedName>
</protein>
<dbReference type="PANTHER" id="PTHR43297:SF14">
    <property type="entry name" value="ATPASE AAA-TYPE CORE DOMAIN-CONTAINING PROTEIN"/>
    <property type="match status" value="1"/>
</dbReference>
<dbReference type="InterPro" id="IPR050388">
    <property type="entry name" value="ABC_Ni/Peptide_Import"/>
</dbReference>
<dbReference type="SUPFAM" id="SSF52540">
    <property type="entry name" value="P-loop containing nucleoside triphosphate hydrolases"/>
    <property type="match status" value="1"/>
</dbReference>
<sequence length="323" mass="34066">MSLAIDALLLERADGVRLLGPLSLSLAPGDRLGLAGESGSGKSLLAQALFGVLPPGVRQAGGSISAFGVPLDRPGAARDRLRGVRIGWVPQDPGQALNPLLTLAQHLALLPELHRGESAPAALARLTPLLEQLRLPADPAFLERLPHQLSGGQRQRLALAMALSCDPDLLVLDEPTTALDPAARKAFVDLALDLQQERGLGFLWITHDLALAAQACDHLLVLYGGEPMEAGPVARVLGAPRHPYTARLVEASRRRPSRESGFLPAPQDRPAGCPFRPRCAVASGACAAWAPWQGTASQGFRCEQPLPSADWTSPCTPCSAPST</sequence>
<reference evidence="12" key="1">
    <citation type="journal article" date="2023" name="Int. J. Syst. Evol. Microbiol.">
        <title>Mesoterricola silvestris gen. nov., sp. nov., Mesoterricola sediminis sp. nov., Geothrix oryzae sp. nov., Geothrix edaphica sp. nov., Geothrix rubra sp. nov., and Geothrix limicola sp. nov., six novel members of Acidobacteriota isolated from soils.</title>
        <authorList>
            <person name="Itoh H."/>
            <person name="Sugisawa Y."/>
            <person name="Mise K."/>
            <person name="Xu Z."/>
            <person name="Kuniyasu M."/>
            <person name="Ushijima N."/>
            <person name="Kawano K."/>
            <person name="Kobayashi E."/>
            <person name="Shiratori Y."/>
            <person name="Masuda Y."/>
            <person name="Senoo K."/>
        </authorList>
    </citation>
    <scope>NUCLEOTIDE SEQUENCE [LARGE SCALE GENOMIC DNA]</scope>
    <source>
        <strain evidence="12">Red222</strain>
    </source>
</reference>